<dbReference type="Pfam" id="PF20710">
    <property type="entry name" value="DUF6824"/>
    <property type="match status" value="1"/>
</dbReference>
<dbReference type="Proteomes" id="UP000693970">
    <property type="component" value="Unassembled WGS sequence"/>
</dbReference>
<reference evidence="2" key="2">
    <citation type="submission" date="2021-04" db="EMBL/GenBank/DDBJ databases">
        <authorList>
            <person name="Podell S."/>
        </authorList>
    </citation>
    <scope>NUCLEOTIDE SEQUENCE</scope>
    <source>
        <strain evidence="2">Hildebrandi</strain>
    </source>
</reference>
<reference evidence="2" key="1">
    <citation type="journal article" date="2021" name="Sci. Rep.">
        <title>Diploid genomic architecture of Nitzschia inconspicua, an elite biomass production diatom.</title>
        <authorList>
            <person name="Oliver A."/>
            <person name="Podell S."/>
            <person name="Pinowska A."/>
            <person name="Traller J.C."/>
            <person name="Smith S.R."/>
            <person name="McClure R."/>
            <person name="Beliaev A."/>
            <person name="Bohutskyi P."/>
            <person name="Hill E.A."/>
            <person name="Rabines A."/>
            <person name="Zheng H."/>
            <person name="Allen L.Z."/>
            <person name="Kuo A."/>
            <person name="Grigoriev I.V."/>
            <person name="Allen A.E."/>
            <person name="Hazlebeck D."/>
            <person name="Allen E.E."/>
        </authorList>
    </citation>
    <scope>NUCLEOTIDE SEQUENCE</scope>
    <source>
        <strain evidence="2">Hildebrandi</strain>
    </source>
</reference>
<evidence type="ECO:0000313" key="2">
    <source>
        <dbReference type="EMBL" id="KAG7369234.1"/>
    </source>
</evidence>
<accession>A0A9K3LW91</accession>
<evidence type="ECO:0000313" key="3">
    <source>
        <dbReference type="Proteomes" id="UP000693970"/>
    </source>
</evidence>
<dbReference type="OrthoDB" id="75724at2759"/>
<dbReference type="InterPro" id="IPR049227">
    <property type="entry name" value="DUF6824"/>
</dbReference>
<protein>
    <recommendedName>
        <fullName evidence="1">DUF6824 domain-containing protein</fullName>
    </recommendedName>
</protein>
<feature type="domain" description="DUF6824" evidence="1">
    <location>
        <begin position="346"/>
        <end position="427"/>
    </location>
</feature>
<dbReference type="AlphaFoldDB" id="A0A9K3LW91"/>
<gene>
    <name evidence="2" type="ORF">IV203_031977</name>
</gene>
<name>A0A9K3LW91_9STRA</name>
<organism evidence="2 3">
    <name type="scientific">Nitzschia inconspicua</name>
    <dbReference type="NCBI Taxonomy" id="303405"/>
    <lineage>
        <taxon>Eukaryota</taxon>
        <taxon>Sar</taxon>
        <taxon>Stramenopiles</taxon>
        <taxon>Ochrophyta</taxon>
        <taxon>Bacillariophyta</taxon>
        <taxon>Bacillariophyceae</taxon>
        <taxon>Bacillariophycidae</taxon>
        <taxon>Bacillariales</taxon>
        <taxon>Bacillariaceae</taxon>
        <taxon>Nitzschia</taxon>
    </lineage>
</organism>
<keyword evidence="3" id="KW-1185">Reference proteome</keyword>
<sequence length="468" mass="53646">MTKGSPSQRFQMSENDDDHVDTILAQDMSRLSFQVRNEIQEEIHGVHSMAPKETELTVKDALLRMEESIRMLPTAEKQAYMDAQAMSGEVFVLTDEMRLSFLRADLFDTSKAASRYTKYLNLLSKYFGPVALQRQLRYSDLTKKEQDLCRIGNAQILPSRDRSGRLIIVHHGSMGGEDVDGSMILRIVLYVYSVIAEDVDTQRHGAVGIFVGERKHFERYNRGSQDYQTDLSTFTKNLPVRLSAMHLCLPEGPLFTLLKTFLVVVLTKGDGRVRMKFYSGGLHSLEIQYKLMSFGIPIQELPVTHSGTLKNKNHAQWIKVRKLVDQERAREPNGVLSFVQYPGVHDVLFRRGGIHSQVGNILFQESMLRELSAYNAAHHHSEKREIRDRIIKAIEMKGGRFLEYNKEYGVWTEIIDPIVIHNKVVSAINDLHRMVSAKKQIQESRCDTEDFLGESKRQRLMKNDGCRL</sequence>
<dbReference type="EMBL" id="JAGRRH010000006">
    <property type="protein sequence ID" value="KAG7369234.1"/>
    <property type="molecule type" value="Genomic_DNA"/>
</dbReference>
<evidence type="ECO:0000259" key="1">
    <source>
        <dbReference type="Pfam" id="PF20710"/>
    </source>
</evidence>
<comment type="caution">
    <text evidence="2">The sequence shown here is derived from an EMBL/GenBank/DDBJ whole genome shotgun (WGS) entry which is preliminary data.</text>
</comment>
<proteinExistence type="predicted"/>